<feature type="compositionally biased region" description="Polar residues" evidence="4">
    <location>
        <begin position="9"/>
        <end position="24"/>
    </location>
</feature>
<name>A0A5N6LRK0_9ASTR</name>
<keyword evidence="3" id="KW-0378">Hydrolase</keyword>
<gene>
    <name evidence="6" type="ORF">E3N88_37603</name>
</gene>
<feature type="region of interest" description="Disordered" evidence="4">
    <location>
        <begin position="729"/>
        <end position="750"/>
    </location>
</feature>
<evidence type="ECO:0000313" key="7">
    <source>
        <dbReference type="Proteomes" id="UP000326396"/>
    </source>
</evidence>
<evidence type="ECO:0000259" key="5">
    <source>
        <dbReference type="PROSITE" id="PS50600"/>
    </source>
</evidence>
<keyword evidence="7" id="KW-1185">Reference proteome</keyword>
<organism evidence="6 7">
    <name type="scientific">Mikania micrantha</name>
    <name type="common">bitter vine</name>
    <dbReference type="NCBI Taxonomy" id="192012"/>
    <lineage>
        <taxon>Eukaryota</taxon>
        <taxon>Viridiplantae</taxon>
        <taxon>Streptophyta</taxon>
        <taxon>Embryophyta</taxon>
        <taxon>Tracheophyta</taxon>
        <taxon>Spermatophyta</taxon>
        <taxon>Magnoliopsida</taxon>
        <taxon>eudicotyledons</taxon>
        <taxon>Gunneridae</taxon>
        <taxon>Pentapetalae</taxon>
        <taxon>asterids</taxon>
        <taxon>campanulids</taxon>
        <taxon>Asterales</taxon>
        <taxon>Asteraceae</taxon>
        <taxon>Asteroideae</taxon>
        <taxon>Heliantheae alliance</taxon>
        <taxon>Eupatorieae</taxon>
        <taxon>Mikania</taxon>
    </lineage>
</organism>
<reference evidence="6 7" key="1">
    <citation type="submission" date="2019-05" db="EMBL/GenBank/DDBJ databases">
        <title>Mikania micrantha, genome provides insights into the molecular mechanism of rapid growth.</title>
        <authorList>
            <person name="Liu B."/>
        </authorList>
    </citation>
    <scope>NUCLEOTIDE SEQUENCE [LARGE SCALE GENOMIC DNA]</scope>
    <source>
        <strain evidence="6">NLD-2019</strain>
        <tissue evidence="6">Leaf</tissue>
    </source>
</reference>
<evidence type="ECO:0000256" key="2">
    <source>
        <dbReference type="ARBA" id="ARBA00022670"/>
    </source>
</evidence>
<evidence type="ECO:0000256" key="4">
    <source>
        <dbReference type="SAM" id="MobiDB-lite"/>
    </source>
</evidence>
<dbReference type="EMBL" id="SZYD01000018">
    <property type="protein sequence ID" value="KAD2804226.1"/>
    <property type="molecule type" value="Genomic_DNA"/>
</dbReference>
<comment type="similarity">
    <text evidence="1">Belongs to the peptidase C48 family.</text>
</comment>
<evidence type="ECO:0000256" key="1">
    <source>
        <dbReference type="ARBA" id="ARBA00005234"/>
    </source>
</evidence>
<feature type="compositionally biased region" description="Basic and acidic residues" evidence="4">
    <location>
        <begin position="76"/>
        <end position="94"/>
    </location>
</feature>
<feature type="compositionally biased region" description="Basic and acidic residues" evidence="4">
    <location>
        <begin position="737"/>
        <end position="750"/>
    </location>
</feature>
<dbReference type="Proteomes" id="UP000326396">
    <property type="component" value="Linkage Group LG8"/>
</dbReference>
<accession>A0A5N6LRK0</accession>
<protein>
    <recommendedName>
        <fullName evidence="5">Ubiquitin-like protease family profile domain-containing protein</fullName>
    </recommendedName>
</protein>
<dbReference type="GO" id="GO:0006508">
    <property type="term" value="P:proteolysis"/>
    <property type="evidence" value="ECO:0007669"/>
    <property type="project" value="UniProtKB-KW"/>
</dbReference>
<dbReference type="Gene3D" id="3.40.395.10">
    <property type="entry name" value="Adenoviral Proteinase, Chain A"/>
    <property type="match status" value="1"/>
</dbReference>
<dbReference type="InterPro" id="IPR003653">
    <property type="entry name" value="Peptidase_C48_C"/>
</dbReference>
<feature type="region of interest" description="Disordered" evidence="4">
    <location>
        <begin position="76"/>
        <end position="104"/>
    </location>
</feature>
<feature type="region of interest" description="Disordered" evidence="4">
    <location>
        <begin position="149"/>
        <end position="170"/>
    </location>
</feature>
<feature type="region of interest" description="Disordered" evidence="4">
    <location>
        <begin position="1"/>
        <end position="29"/>
    </location>
</feature>
<dbReference type="OrthoDB" id="1752500at2759"/>
<feature type="domain" description="Ubiquitin-like protease family profile" evidence="5">
    <location>
        <begin position="883"/>
        <end position="1078"/>
    </location>
</feature>
<dbReference type="InterPro" id="IPR038765">
    <property type="entry name" value="Papain-like_cys_pep_sf"/>
</dbReference>
<evidence type="ECO:0000256" key="3">
    <source>
        <dbReference type="ARBA" id="ARBA00022801"/>
    </source>
</evidence>
<dbReference type="PANTHER" id="PTHR34835">
    <property type="entry name" value="OS07G0283600 PROTEIN-RELATED"/>
    <property type="match status" value="1"/>
</dbReference>
<dbReference type="PROSITE" id="PS50600">
    <property type="entry name" value="ULP_PROTEASE"/>
    <property type="match status" value="1"/>
</dbReference>
<comment type="caution">
    <text evidence="6">The sequence shown here is derived from an EMBL/GenBank/DDBJ whole genome shotgun (WGS) entry which is preliminary data.</text>
</comment>
<proteinExistence type="inferred from homology"/>
<keyword evidence="2" id="KW-0645">Protease</keyword>
<dbReference type="SUPFAM" id="SSF54001">
    <property type="entry name" value="Cysteine proteinases"/>
    <property type="match status" value="1"/>
</dbReference>
<sequence length="1130" mass="127549">MSSRRKSGRITNKTLGKFTNTEDNPINLDSAETSKKKVLKRKIKGKDLHEDMDVATGSKKKKIKIESVQLLEDIHTKQGNRSKTEKTGKLKFTDTETEEVPTCEKKGKKKKVIVRLESSSPKGKGHSKKKSCVGAEEILEAEQIDKLKKRKKGKEKTYETETETDEDVVGKPKKKERRLIHENNVSKKWMVLNTRSSPAQLYRCIKLLRANQRDSVKRMGFAKLLSFNLDGIPSRLAHFVVDRLKPKKMEIVCRGGTLKITPALIHKLCGIPIGGTKIESIVPLETYDASVSEWRSTFDGKLLATRTFVEKIESAEDEDNFEFQMNFIMLFMTVLVECHKNGRAREGILRYITADTDFSQIDWCNYVFESIKSCKLGWSPDDNSSPFNGPLAILTLLYVEGFECKGISVDKSVEPIEFWNKNRLKIREEWEIKHGGLGRGGVNPDLCKNTEEVEQNVAESSKVDIEGVKKMLVQWEETKNNIEMHLGELVKTNHDSEDVQTVIACYESLLEKKPVWPQPTIKNDNVYETVDGVLNDLCVNLQDMGDEVAEGENLGDEIDGDLCMGEKGETSTLSFKEAVMDLNINIPVQNFAENPDLETGRKVVVQDPINEGGLFNGPNWSLGITQNDIQDHEKGKDVTETIGDVVRTGVDLEGPNWSLGVSQIGTTCLAKNVVDKEHLDVSGTSGEKNTVVGATKEKGRPEVEPANATPVNQKSEEIEKMDVNLNEAVEDSGAPSEKSKESVKNLQDDTAPHVIENQNDQEMELDQSTIDLCISQLNENTDEAHVATFVVGKDKDRTVDAKWNEIIAKFEATKVKPIREKGIAGVNKSPYLIRGVDASKEMSKDEESLVNFIWCGGSTHKGKDNLSEATDERKVVYHSVNHLVLERVHLFSLRPGNEVNNQIIDAWAEVLNFEEKYRSTGSPRRLFCGTSAIPGWVLNQEGISHQERLDKFSTNMDGLIKGDLKLSDLKLFDMVFFPVLEFNHYYLIVFELKNSAISVIDNFHDSIPLVGLRDNTNYYLKDSPYKVKDVFVQYMKQIQHPKTDDIHATPVQKLHLPWATKTNAVDCAVFVMRHMERFMGCREQFNCGFSTNGKKKKSQLNLLRKRILIHLLRSEVNVLRDTLILDARKK</sequence>
<dbReference type="AlphaFoldDB" id="A0A5N6LRK0"/>
<evidence type="ECO:0000313" key="6">
    <source>
        <dbReference type="EMBL" id="KAD2804226.1"/>
    </source>
</evidence>
<dbReference type="PANTHER" id="PTHR34835:SF90">
    <property type="entry name" value="AMINOTRANSFERASE-LIKE PLANT MOBILE DOMAIN-CONTAINING PROTEIN"/>
    <property type="match status" value="1"/>
</dbReference>
<dbReference type="GO" id="GO:0008234">
    <property type="term" value="F:cysteine-type peptidase activity"/>
    <property type="evidence" value="ECO:0007669"/>
    <property type="project" value="InterPro"/>
</dbReference>